<keyword evidence="2 9" id="KW-0479">Metal-binding</keyword>
<dbReference type="CDD" id="cd12438">
    <property type="entry name" value="RRM_CNOT4"/>
    <property type="match status" value="1"/>
</dbReference>
<evidence type="ECO:0000313" key="14">
    <source>
        <dbReference type="EMBL" id="CDJ65327.1"/>
    </source>
</evidence>
<dbReference type="InterPro" id="IPR003954">
    <property type="entry name" value="RRM_euk-type"/>
</dbReference>
<dbReference type="PROSITE" id="PS50103">
    <property type="entry name" value="ZF_C3H1"/>
    <property type="match status" value="1"/>
</dbReference>
<feature type="domain" description="C3H1-type" evidence="13">
    <location>
        <begin position="423"/>
        <end position="450"/>
    </location>
</feature>
<dbReference type="SMART" id="SM00361">
    <property type="entry name" value="RRM_1"/>
    <property type="match status" value="1"/>
</dbReference>
<name>U6MM47_9EIME</name>
<evidence type="ECO:0000256" key="8">
    <source>
        <dbReference type="PROSITE-ProRule" id="PRU00176"/>
    </source>
</evidence>
<comment type="subcellular location">
    <subcellularLocation>
        <location evidence="1">Nucleus</location>
    </subcellularLocation>
</comment>
<feature type="region of interest" description="Disordered" evidence="10">
    <location>
        <begin position="880"/>
        <end position="922"/>
    </location>
</feature>
<dbReference type="InterPro" id="IPR013083">
    <property type="entry name" value="Znf_RING/FYVE/PHD"/>
</dbReference>
<evidence type="ECO:0000259" key="13">
    <source>
        <dbReference type="PROSITE" id="PS50103"/>
    </source>
</evidence>
<feature type="region of interest" description="Disordered" evidence="10">
    <location>
        <begin position="569"/>
        <end position="592"/>
    </location>
</feature>
<evidence type="ECO:0000256" key="10">
    <source>
        <dbReference type="SAM" id="MobiDB-lite"/>
    </source>
</evidence>
<dbReference type="EMBL" id="HG723123">
    <property type="protein sequence ID" value="CDJ65327.1"/>
    <property type="molecule type" value="Genomic_DNA"/>
</dbReference>
<dbReference type="InterPro" id="IPR012677">
    <property type="entry name" value="Nucleotide-bd_a/b_plait_sf"/>
</dbReference>
<feature type="compositionally biased region" description="Low complexity" evidence="10">
    <location>
        <begin position="1193"/>
        <end position="1208"/>
    </location>
</feature>
<organism evidence="14 15">
    <name type="scientific">Eimeria necatrix</name>
    <dbReference type="NCBI Taxonomy" id="51315"/>
    <lineage>
        <taxon>Eukaryota</taxon>
        <taxon>Sar</taxon>
        <taxon>Alveolata</taxon>
        <taxon>Apicomplexa</taxon>
        <taxon>Conoidasida</taxon>
        <taxon>Coccidia</taxon>
        <taxon>Eucoccidiorida</taxon>
        <taxon>Eimeriorina</taxon>
        <taxon>Eimeriidae</taxon>
        <taxon>Eimeria</taxon>
    </lineage>
</organism>
<reference evidence="14" key="1">
    <citation type="submission" date="2013-10" db="EMBL/GenBank/DDBJ databases">
        <title>Genomic analysis of the causative agents of coccidiosis in chickens.</title>
        <authorList>
            <person name="Reid A.J."/>
            <person name="Blake D."/>
            <person name="Billington K."/>
            <person name="Browne H."/>
            <person name="Dunn M."/>
            <person name="Hung S."/>
            <person name="Kawahara F."/>
            <person name="Miranda-Saavedra D."/>
            <person name="Mourier T."/>
            <person name="Nagra H."/>
            <person name="Otto T.D."/>
            <person name="Rawlings N."/>
            <person name="Sanchez A."/>
            <person name="Sanders M."/>
            <person name="Subramaniam C."/>
            <person name="Tay Y."/>
            <person name="Dear P."/>
            <person name="Doerig C."/>
            <person name="Gruber A."/>
            <person name="Parkinson J."/>
            <person name="Shirley M."/>
            <person name="Wan K.L."/>
            <person name="Berriman M."/>
            <person name="Tomley F."/>
            <person name="Pain A."/>
        </authorList>
    </citation>
    <scope>NUCLEOTIDE SEQUENCE [LARGE SCALE GENOMIC DNA]</scope>
    <source>
        <strain evidence="14">Houghton</strain>
    </source>
</reference>
<dbReference type="InterPro" id="IPR034261">
    <property type="entry name" value="CNOT4_RRM"/>
</dbReference>
<evidence type="ECO:0000256" key="9">
    <source>
        <dbReference type="PROSITE-ProRule" id="PRU00723"/>
    </source>
</evidence>
<feature type="region of interest" description="Disordered" evidence="10">
    <location>
        <begin position="245"/>
        <end position="328"/>
    </location>
</feature>
<dbReference type="RefSeq" id="XP_013433794.1">
    <property type="nucleotide sequence ID" value="XM_013578340.1"/>
</dbReference>
<feature type="compositionally biased region" description="Low complexity" evidence="10">
    <location>
        <begin position="62"/>
        <end position="78"/>
    </location>
</feature>
<dbReference type="InterPro" id="IPR000571">
    <property type="entry name" value="Znf_CCCH"/>
</dbReference>
<evidence type="ECO:0000256" key="6">
    <source>
        <dbReference type="ARBA" id="ARBA00023054"/>
    </source>
</evidence>
<dbReference type="GO" id="GO:0005634">
    <property type="term" value="C:nucleus"/>
    <property type="evidence" value="ECO:0007669"/>
    <property type="project" value="UniProtKB-SubCell"/>
</dbReference>
<sequence>MPSHQREARTRASDAQKRDGSGVRISVGSGQSQDASSLRGSVARSHSIEPWDTAEAGRSKRATAAAAPVSASGSAADSSSRRDSRKNRHGAAVGASAVDASSSSSSFSSAANHPGEPPRRGGSGTHGSIKPQHVGGSVGQRRSSNASLGSNRSDDPEEEATCPLCLETLDETDRGLFPCECGYQVCLWCLHHIRDHLANKCPACRRDYDEKKFKYDQTRVLDRVMPEGKMRLAWLNRLTKQIGRKSREKVCGAPDPTRSGSSGGGGGGGSSSSCNSSTRTVCAVGQARGGTARSGSTSSYSCSGRVTSVQQHPAGADRRGSREAATPAPAQAAALKDVRVIQRCLVYVIGIPPSIAKKEILRRQEFFGQYGKVLQIVVNKNQGHWGGPSFAVYVTYSTSKEAVAAIQGVDGAVYEGRTLKASFGTTKYCSHFLKGVKCQNPDCSYLHQLGSGKDSFTKEAMISAKHQFLDLTFPSNSERKQTGSLFGKILDSGNRGGMQREEKEGQVDAEMNEAGKGDCIEDEDSDESPSSPQAAGRGGSTNTAATVPSSSVAAVTSVHSIGAAQLTSAAAEGEDTGVCGGSKSRSKPLSSSCNTWASVAAGSVKPSSVATTAAATVAASASAQESIPVCSGGTDKMRQLKHQSEHLDESEDTEHAKEEDTKRLTIGGLPGSLTGSVDNALPDACDFHAMNEQEVAAAGTESLPPVCDESKVSEAETENSAAEEKGSAHAASSERPSGAGIVRQQQEEQQHREEEEDVTQHAACWPALKGTLQAMGTEFRGAPLQSIGEPALSASSATAGADECPQQLQTLLPAQQQQRLLHQMEQNQRRLATLQFESSASQLVSSESAASFPAEQFMQQQQRLLRLCAPGCMAQAADQVEPGGGRFGPPPGLEALGGPNSKKGFNARGSSSSSSSSSGSRFHVGSGGVDFSGDILGQLVPNDGVASVPFTGLTVQGASSGKSSSSSSSSSSTSRFAFASKAADDDDALFEIPGVEDCVQWFTTPSRASAAEEQTLADTQQHHQQQLGSLLSSRELPPLLNTGGGSEQLSVLTDGSWTQQQQHKDFVLGPGVGLASLTAAHQRQQHQQRHPSDWWRNFQLPPGMVMQNKADLGTGGGAPAAATAMDRLETLNAGRGGWNTGNSCFLGHEQQQQQQHVLQQEHLQQLLRQQQHMVVHQYQQPQPRVRTATNPAEQQTHQQSQLMLQQQQQQEQERQFTLLQQLVPPHTLSCVGSEDPKETVKLLLSLMPNTLSQAQRMPPPQQQQVLRYGDNSNAAFPLNTPVSRNTDALARMLSGRGGATPVLPRTQVGTTSGSLGRNVVDDAPDNSWGDAVANAAAPESGRGRSAPRKRSGSVADVEERGGGPTRGFYSQLGSHVSDFQQIPSSLDARGGTSGLSGMPGRLGPSGAPAATVSPSDGETLPSVGIATSLSSGNDLLPFLQRRRMQQIQQQQLQQLQRALESQRLE</sequence>
<dbReference type="InterPro" id="IPR035979">
    <property type="entry name" value="RBD_domain_sf"/>
</dbReference>
<feature type="compositionally biased region" description="Polar residues" evidence="10">
    <location>
        <begin position="140"/>
        <end position="151"/>
    </location>
</feature>
<dbReference type="PANTHER" id="PTHR12603">
    <property type="entry name" value="CCR4-NOT TRANSCRIPTION COMPLEX RELATED"/>
    <property type="match status" value="1"/>
</dbReference>
<evidence type="ECO:0000256" key="5">
    <source>
        <dbReference type="ARBA" id="ARBA00022884"/>
    </source>
</evidence>
<dbReference type="FunFam" id="3.30.40.10:FF:000006">
    <property type="entry name" value="CCR4-NOT transcription complex subunit 4"/>
    <property type="match status" value="1"/>
</dbReference>
<accession>U6MM47</accession>
<evidence type="ECO:0000313" key="15">
    <source>
        <dbReference type="Proteomes" id="UP000030754"/>
    </source>
</evidence>
<dbReference type="VEuPathDB" id="ToxoDB:ENH_00003990"/>
<dbReference type="InterPro" id="IPR000504">
    <property type="entry name" value="RRM_dom"/>
</dbReference>
<feature type="compositionally biased region" description="Low complexity" evidence="10">
    <location>
        <begin position="289"/>
        <end position="308"/>
    </location>
</feature>
<dbReference type="SUPFAM" id="SSF57850">
    <property type="entry name" value="RING/U-box"/>
    <property type="match status" value="1"/>
</dbReference>
<evidence type="ECO:0000256" key="1">
    <source>
        <dbReference type="ARBA" id="ARBA00004123"/>
    </source>
</evidence>
<reference evidence="14" key="2">
    <citation type="submission" date="2013-10" db="EMBL/GenBank/DDBJ databases">
        <authorList>
            <person name="Aslett M."/>
        </authorList>
    </citation>
    <scope>NUCLEOTIDE SEQUENCE [LARGE SCALE GENOMIC DNA]</scope>
    <source>
        <strain evidence="14">Houghton</strain>
    </source>
</reference>
<dbReference type="GO" id="GO:0003723">
    <property type="term" value="F:RNA binding"/>
    <property type="evidence" value="ECO:0007669"/>
    <property type="project" value="UniProtKB-UniRule"/>
</dbReference>
<keyword evidence="3 9" id="KW-0863">Zinc-finger</keyword>
<dbReference type="PROSITE" id="PS50089">
    <property type="entry name" value="ZF_RING_2"/>
    <property type="match status" value="1"/>
</dbReference>
<dbReference type="SMART" id="SM00360">
    <property type="entry name" value="RRM"/>
    <property type="match status" value="1"/>
</dbReference>
<keyword evidence="4 9" id="KW-0862">Zinc</keyword>
<evidence type="ECO:0000256" key="2">
    <source>
        <dbReference type="ARBA" id="ARBA00022723"/>
    </source>
</evidence>
<feature type="region of interest" description="Disordered" evidence="10">
    <location>
        <begin position="1184"/>
        <end position="1208"/>
    </location>
</feature>
<feature type="compositionally biased region" description="Basic and acidic residues" evidence="10">
    <location>
        <begin position="1"/>
        <end position="21"/>
    </location>
</feature>
<dbReference type="Proteomes" id="UP000030754">
    <property type="component" value="Unassembled WGS sequence"/>
</dbReference>
<dbReference type="InterPro" id="IPR039515">
    <property type="entry name" value="NOT4_mRING-HC-C4C4"/>
</dbReference>
<dbReference type="PROSITE" id="PS50102">
    <property type="entry name" value="RRM"/>
    <property type="match status" value="1"/>
</dbReference>
<dbReference type="InterPro" id="IPR001841">
    <property type="entry name" value="Znf_RING"/>
</dbReference>
<feature type="region of interest" description="Disordered" evidence="10">
    <location>
        <begin position="698"/>
        <end position="760"/>
    </location>
</feature>
<dbReference type="Pfam" id="PF00076">
    <property type="entry name" value="RRM_1"/>
    <property type="match status" value="1"/>
</dbReference>
<dbReference type="GeneID" id="25470592"/>
<feature type="domain" description="RING-type" evidence="11">
    <location>
        <begin position="162"/>
        <end position="205"/>
    </location>
</feature>
<feature type="compositionally biased region" description="Gly residues" evidence="10">
    <location>
        <begin position="261"/>
        <end position="270"/>
    </location>
</feature>
<evidence type="ECO:0000256" key="7">
    <source>
        <dbReference type="ARBA" id="ARBA00023242"/>
    </source>
</evidence>
<feature type="region of interest" description="Disordered" evidence="10">
    <location>
        <begin position="1295"/>
        <end position="1371"/>
    </location>
</feature>
<dbReference type="GO" id="GO:0016567">
    <property type="term" value="P:protein ubiquitination"/>
    <property type="evidence" value="ECO:0007669"/>
    <property type="project" value="TreeGrafter"/>
</dbReference>
<evidence type="ECO:0000256" key="4">
    <source>
        <dbReference type="ARBA" id="ARBA00022833"/>
    </source>
</evidence>
<feature type="compositionally biased region" description="Low complexity" evidence="10">
    <location>
        <begin position="90"/>
        <end position="111"/>
    </location>
</feature>
<keyword evidence="15" id="KW-1185">Reference proteome</keyword>
<feature type="compositionally biased region" description="Basic and acidic residues" evidence="10">
    <location>
        <begin position="642"/>
        <end position="663"/>
    </location>
</feature>
<feature type="domain" description="RRM" evidence="12">
    <location>
        <begin position="344"/>
        <end position="426"/>
    </location>
</feature>
<dbReference type="Gene3D" id="3.30.70.330">
    <property type="match status" value="1"/>
</dbReference>
<keyword evidence="5 8" id="KW-0694">RNA-binding</keyword>
<feature type="region of interest" description="Disordered" evidence="10">
    <location>
        <begin position="1"/>
        <end position="158"/>
    </location>
</feature>
<dbReference type="OrthoDB" id="346892at2759"/>
<dbReference type="InterPro" id="IPR039780">
    <property type="entry name" value="Mot2"/>
</dbReference>
<dbReference type="CDD" id="cd16618">
    <property type="entry name" value="mRING-HC-C4C4_CNOT4"/>
    <property type="match status" value="1"/>
</dbReference>
<dbReference type="GO" id="GO:0008270">
    <property type="term" value="F:zinc ion binding"/>
    <property type="evidence" value="ECO:0007669"/>
    <property type="project" value="UniProtKB-KW"/>
</dbReference>
<feature type="region of interest" description="Disordered" evidence="10">
    <location>
        <begin position="478"/>
        <end position="545"/>
    </location>
</feature>
<feature type="compositionally biased region" description="Low complexity" evidence="10">
    <location>
        <begin position="909"/>
        <end position="922"/>
    </location>
</feature>
<evidence type="ECO:0000256" key="3">
    <source>
        <dbReference type="ARBA" id="ARBA00022771"/>
    </source>
</evidence>
<dbReference type="Gene3D" id="3.30.40.10">
    <property type="entry name" value="Zinc/RING finger domain, C3HC4 (zinc finger)"/>
    <property type="match status" value="1"/>
</dbReference>
<evidence type="ECO:0000259" key="11">
    <source>
        <dbReference type="PROSITE" id="PS50089"/>
    </source>
</evidence>
<proteinExistence type="predicted"/>
<dbReference type="GO" id="GO:0030014">
    <property type="term" value="C:CCR4-NOT complex"/>
    <property type="evidence" value="ECO:0007669"/>
    <property type="project" value="InterPro"/>
</dbReference>
<feature type="region of interest" description="Disordered" evidence="10">
    <location>
        <begin position="1383"/>
        <end position="1426"/>
    </location>
</feature>
<evidence type="ECO:0000259" key="12">
    <source>
        <dbReference type="PROSITE" id="PS50102"/>
    </source>
</evidence>
<feature type="region of interest" description="Disordered" evidence="10">
    <location>
        <begin position="642"/>
        <end position="672"/>
    </location>
</feature>
<dbReference type="GO" id="GO:0004842">
    <property type="term" value="F:ubiquitin-protein transferase activity"/>
    <property type="evidence" value="ECO:0007669"/>
    <property type="project" value="InterPro"/>
</dbReference>
<keyword evidence="6" id="KW-0175">Coiled coil</keyword>
<feature type="compositionally biased region" description="Polar residues" evidence="10">
    <location>
        <begin position="28"/>
        <end position="39"/>
    </location>
</feature>
<dbReference type="PANTHER" id="PTHR12603:SF0">
    <property type="entry name" value="CCR4-NOT TRANSCRIPTION COMPLEX SUBUNIT 4"/>
    <property type="match status" value="1"/>
</dbReference>
<dbReference type="Pfam" id="PF14570">
    <property type="entry name" value="zf-RING_4"/>
    <property type="match status" value="1"/>
</dbReference>
<protein>
    <submittedName>
        <fullName evidence="14">RRM domain-containing protein, putative</fullName>
    </submittedName>
</protein>
<dbReference type="SUPFAM" id="SSF54928">
    <property type="entry name" value="RNA-binding domain, RBD"/>
    <property type="match status" value="1"/>
</dbReference>
<feature type="zinc finger region" description="C3H1-type" evidence="9">
    <location>
        <begin position="423"/>
        <end position="450"/>
    </location>
</feature>
<keyword evidence="7" id="KW-0539">Nucleus</keyword>
<gene>
    <name evidence="14" type="ORF">ENH_00003990</name>
</gene>